<proteinExistence type="inferred from homology"/>
<evidence type="ECO:0000256" key="3">
    <source>
        <dbReference type="SAM" id="Phobius"/>
    </source>
</evidence>
<dbReference type="InterPro" id="IPR043130">
    <property type="entry name" value="CDP-OH_PTrfase_TM_dom"/>
</dbReference>
<evidence type="ECO:0000256" key="1">
    <source>
        <dbReference type="ARBA" id="ARBA00022679"/>
    </source>
</evidence>
<dbReference type="AlphaFoldDB" id="A0AA49JCU3"/>
<comment type="similarity">
    <text evidence="2">Belongs to the CDP-alcohol phosphatidyltransferase class-I family.</text>
</comment>
<dbReference type="Proteomes" id="UP001232019">
    <property type="component" value="Chromosome"/>
</dbReference>
<keyword evidence="3" id="KW-0812">Transmembrane</keyword>
<name>A0AA49JCU3_9BACT</name>
<gene>
    <name evidence="4" type="ORF">QYS47_26210</name>
    <name evidence="5" type="ORF">QYS48_20020</name>
</gene>
<organism evidence="4">
    <name type="scientific">Marivirga arenosa</name>
    <dbReference type="NCBI Taxonomy" id="3059076"/>
    <lineage>
        <taxon>Bacteria</taxon>
        <taxon>Pseudomonadati</taxon>
        <taxon>Bacteroidota</taxon>
        <taxon>Cytophagia</taxon>
        <taxon>Cytophagales</taxon>
        <taxon>Marivirgaceae</taxon>
        <taxon>Marivirga</taxon>
    </lineage>
</organism>
<dbReference type="KEGG" id="marp:QYS47_26210"/>
<protein>
    <submittedName>
        <fullName evidence="4">CDP-alcohol phosphatidyltransferase family protein</fullName>
    </submittedName>
</protein>
<feature type="transmembrane region" description="Helical" evidence="3">
    <location>
        <begin position="21"/>
        <end position="45"/>
    </location>
</feature>
<dbReference type="Pfam" id="PF01066">
    <property type="entry name" value="CDP-OH_P_transf"/>
    <property type="match status" value="1"/>
</dbReference>
<accession>A0AA49GDL5</accession>
<dbReference type="GO" id="GO:0016020">
    <property type="term" value="C:membrane"/>
    <property type="evidence" value="ECO:0007669"/>
    <property type="project" value="InterPro"/>
</dbReference>
<reference evidence="4 6" key="1">
    <citation type="submission" date="2023-08" db="EMBL/GenBank/DDBJ databases">
        <title>Comparative genomics and taxonomic characterization of three novel marine species of genus Marivirga.</title>
        <authorList>
            <person name="Muhammad N."/>
            <person name="Kim S.-G."/>
        </authorList>
    </citation>
    <scope>NUCLEOTIDE SEQUENCE</scope>
    <source>
        <strain evidence="5 6">ABR2-2</strain>
        <strain evidence="4">BKB1-2</strain>
    </source>
</reference>
<dbReference type="GO" id="GO:0008654">
    <property type="term" value="P:phospholipid biosynthetic process"/>
    <property type="evidence" value="ECO:0007669"/>
    <property type="project" value="InterPro"/>
</dbReference>
<sequence>MPKIHKDHKFFDFSDYGRMPAIFMATVIKNTNITPIHVTIGFGIIGVLSAYAIYLETFAIAAVGLILKSIVDAMDGELARIKMTPSYSGRYLDSIFDSLLNLLFIFVIAIVTNQAFSIAVLSYVCIQFQGTLYNYYYVILRHNSVGGDTTSQIFEMEPPKAFPIESQKSVNILFKTFKILYLPFDSLMYALDSKASKSKRFPNWFMTMISLYGLGFQLMLMAILLVLGMINLILPFFIYYTALTIPFLLLRKLALK</sequence>
<dbReference type="InterPro" id="IPR048254">
    <property type="entry name" value="CDP_ALCOHOL_P_TRANSF_CS"/>
</dbReference>
<dbReference type="EMBL" id="CP129970">
    <property type="protein sequence ID" value="WKK84438.2"/>
    <property type="molecule type" value="Genomic_DNA"/>
</dbReference>
<dbReference type="InterPro" id="IPR000462">
    <property type="entry name" value="CDP-OH_P_trans"/>
</dbReference>
<feature type="transmembrane region" description="Helical" evidence="3">
    <location>
        <begin position="204"/>
        <end position="226"/>
    </location>
</feature>
<feature type="transmembrane region" description="Helical" evidence="3">
    <location>
        <begin position="232"/>
        <end position="250"/>
    </location>
</feature>
<dbReference type="Gene3D" id="1.20.120.1760">
    <property type="match status" value="1"/>
</dbReference>
<keyword evidence="3" id="KW-0472">Membrane</keyword>
<dbReference type="GO" id="GO:0016780">
    <property type="term" value="F:phosphotransferase activity, for other substituted phosphate groups"/>
    <property type="evidence" value="ECO:0007669"/>
    <property type="project" value="InterPro"/>
</dbReference>
<evidence type="ECO:0000313" key="4">
    <source>
        <dbReference type="EMBL" id="WKK80576.2"/>
    </source>
</evidence>
<accession>A0AA49JCU3</accession>
<evidence type="ECO:0000313" key="5">
    <source>
        <dbReference type="EMBL" id="WKK84438.2"/>
    </source>
</evidence>
<dbReference type="EMBL" id="CP129968">
    <property type="protein sequence ID" value="WKK80576.2"/>
    <property type="molecule type" value="Genomic_DNA"/>
</dbReference>
<keyword evidence="1 2" id="KW-0808">Transferase</keyword>
<keyword evidence="3" id="KW-1133">Transmembrane helix</keyword>
<dbReference type="Proteomes" id="UP001244443">
    <property type="component" value="Chromosome"/>
</dbReference>
<keyword evidence="6" id="KW-1185">Reference proteome</keyword>
<dbReference type="PROSITE" id="PS00379">
    <property type="entry name" value="CDP_ALCOHOL_P_TRANSF"/>
    <property type="match status" value="1"/>
</dbReference>
<evidence type="ECO:0000313" key="6">
    <source>
        <dbReference type="Proteomes" id="UP001244443"/>
    </source>
</evidence>
<evidence type="ECO:0000256" key="2">
    <source>
        <dbReference type="RuleBase" id="RU003750"/>
    </source>
</evidence>
<dbReference type="RefSeq" id="WP_308356631.1">
    <property type="nucleotide sequence ID" value="NZ_CP129968.2"/>
</dbReference>